<dbReference type="STRING" id="29354.IO98_16300"/>
<gene>
    <name evidence="3" type="ORF">IO98_16300</name>
</gene>
<dbReference type="InterPro" id="IPR050490">
    <property type="entry name" value="Bact_solute-bd_prot1"/>
</dbReference>
<sequence>MKKLFIMTAAVIMAIGLLGGCSSKGVSKEGTNTETVTILYPGDESDRMSEFMSNEFAEKIKEDLGIKVEMVYTPWDQYWEQKDIMLAAQEPIDLYWDGLPDLATIVNKKQASVLNDLIEKYGQNLLKVLPEEQLKGATINGEVYGIPSAYAPSSGMFQMVCVRQDILEACGMTEIKTTEDLKLFAEKAKNLYPEMKGPADPIFKPLTRYFADEQLTWCANEDTVVYGDTTNKVYDYYETDAFKKVAQYNRQMYHEGLYSDDLTTKYNERDSRMQTGLYLWVEGSLGKENEIISSVKANAPDARLKNYILKPEDPRYIIATGGEVLCIPQTAPNPEGAMKFIDWLYSSQDNYLMALYGVKGKDYDIVDGRIKKLVNDEFFYEWMFRNKNYQLFAPEIEQSYIDTYESWDDKAVTSNMLGFRFNNEKVKVIETAIKEVAGKQMAPILYGFVDFDTEYPKALEALKKAGIDEYVAEVQKQMDEFQASKNK</sequence>
<keyword evidence="4" id="KW-1185">Reference proteome</keyword>
<feature type="chain" id="PRO_5039442280" evidence="1">
    <location>
        <begin position="24"/>
        <end position="487"/>
    </location>
</feature>
<dbReference type="OrthoDB" id="2495455at2"/>
<dbReference type="Proteomes" id="UP000028525">
    <property type="component" value="Unassembled WGS sequence"/>
</dbReference>
<evidence type="ECO:0000256" key="1">
    <source>
        <dbReference type="SAM" id="SignalP"/>
    </source>
</evidence>
<reference evidence="3 4" key="1">
    <citation type="submission" date="2014-07" db="EMBL/GenBank/DDBJ databases">
        <title>Draft genome of Clostridium celerecrescens 152B isolated from sediments associated with methane hydrate from Krishna Godavari basin.</title>
        <authorList>
            <person name="Honkalas V.S."/>
            <person name="Dabir A.P."/>
            <person name="Arora P."/>
            <person name="Dhakephalkar P.K."/>
        </authorList>
    </citation>
    <scope>NUCLEOTIDE SEQUENCE [LARGE SCALE GENOMIC DNA]</scope>
    <source>
        <strain evidence="3 4">152B</strain>
    </source>
</reference>
<dbReference type="InterPro" id="IPR022627">
    <property type="entry name" value="DUF3502"/>
</dbReference>
<keyword evidence="1" id="KW-0732">Signal</keyword>
<accession>A0A084JJT1</accession>
<evidence type="ECO:0000313" key="3">
    <source>
        <dbReference type="EMBL" id="KEZ89215.1"/>
    </source>
</evidence>
<dbReference type="AlphaFoldDB" id="A0A084JJT1"/>
<feature type="domain" description="DUF3502" evidence="2">
    <location>
        <begin position="416"/>
        <end position="482"/>
    </location>
</feature>
<dbReference type="PANTHER" id="PTHR43649">
    <property type="entry name" value="ARABINOSE-BINDING PROTEIN-RELATED"/>
    <property type="match status" value="1"/>
</dbReference>
<feature type="signal peptide" evidence="1">
    <location>
        <begin position="1"/>
        <end position="23"/>
    </location>
</feature>
<evidence type="ECO:0000313" key="4">
    <source>
        <dbReference type="Proteomes" id="UP000028525"/>
    </source>
</evidence>
<dbReference type="Pfam" id="PF13416">
    <property type="entry name" value="SBP_bac_8"/>
    <property type="match status" value="1"/>
</dbReference>
<dbReference type="InterPro" id="IPR006059">
    <property type="entry name" value="SBP"/>
</dbReference>
<comment type="caution">
    <text evidence="3">The sequence shown here is derived from an EMBL/GenBank/DDBJ whole genome shotgun (WGS) entry which is preliminary data.</text>
</comment>
<dbReference type="SUPFAM" id="SSF53850">
    <property type="entry name" value="Periplasmic binding protein-like II"/>
    <property type="match status" value="1"/>
</dbReference>
<protein>
    <submittedName>
        <fullName evidence="3">ABC transporter substrate-binding protein</fullName>
    </submittedName>
</protein>
<dbReference type="Pfam" id="PF12010">
    <property type="entry name" value="DUF3502"/>
    <property type="match status" value="1"/>
</dbReference>
<dbReference type="RefSeq" id="WP_038282885.1">
    <property type="nucleotide sequence ID" value="NZ_JPME01000019.1"/>
</dbReference>
<dbReference type="EMBL" id="JPME01000019">
    <property type="protein sequence ID" value="KEZ89215.1"/>
    <property type="molecule type" value="Genomic_DNA"/>
</dbReference>
<evidence type="ECO:0000259" key="2">
    <source>
        <dbReference type="Pfam" id="PF12010"/>
    </source>
</evidence>
<proteinExistence type="predicted"/>
<dbReference type="Gene3D" id="3.40.190.10">
    <property type="entry name" value="Periplasmic binding protein-like II"/>
    <property type="match status" value="3"/>
</dbReference>
<name>A0A084JJT1_9FIRM</name>
<dbReference type="PROSITE" id="PS51257">
    <property type="entry name" value="PROKAR_LIPOPROTEIN"/>
    <property type="match status" value="1"/>
</dbReference>
<organism evidence="3 4">
    <name type="scientific">Lacrimispora celerecrescens</name>
    <dbReference type="NCBI Taxonomy" id="29354"/>
    <lineage>
        <taxon>Bacteria</taxon>
        <taxon>Bacillati</taxon>
        <taxon>Bacillota</taxon>
        <taxon>Clostridia</taxon>
        <taxon>Lachnospirales</taxon>
        <taxon>Lachnospiraceae</taxon>
        <taxon>Lacrimispora</taxon>
    </lineage>
</organism>